<reference evidence="2 3" key="1">
    <citation type="journal article" date="2013" name="Syst. Appl. Microbiol.">
        <title>Phylogenetic position and virulence apparatus of the pear flower necrosis pathogen Erwinia piriflorinigrans CFBP 5888T as assessed by comparative genomics.</title>
        <authorList>
            <person name="Smits T.H."/>
            <person name="Rezzonico F."/>
            <person name="Lopez M.M."/>
            <person name="Blom J."/>
            <person name="Goesmann A."/>
            <person name="Frey J.E."/>
            <person name="Duffy B."/>
        </authorList>
    </citation>
    <scope>NUCLEOTIDE SEQUENCE [LARGE SCALE GENOMIC DNA]</scope>
    <source>
        <strain evidence="3">CFBP5888</strain>
    </source>
</reference>
<evidence type="ECO:0000256" key="1">
    <source>
        <dbReference type="SAM" id="MobiDB-lite"/>
    </source>
</evidence>
<dbReference type="Proteomes" id="UP000018217">
    <property type="component" value="Unassembled WGS sequence"/>
</dbReference>
<keyword evidence="3" id="KW-1185">Reference proteome</keyword>
<proteinExistence type="predicted"/>
<comment type="caution">
    <text evidence="2">The sequence shown here is derived from an EMBL/GenBank/DDBJ whole genome shotgun (WGS) entry which is preliminary data.</text>
</comment>
<protein>
    <submittedName>
        <fullName evidence="2">Uncharacterized protein</fullName>
    </submittedName>
</protein>
<accession>V5Z4C3</accession>
<feature type="region of interest" description="Disordered" evidence="1">
    <location>
        <begin position="22"/>
        <end position="55"/>
    </location>
</feature>
<dbReference type="AlphaFoldDB" id="V5Z4C3"/>
<evidence type="ECO:0000313" key="2">
    <source>
        <dbReference type="EMBL" id="CCG85813.1"/>
    </source>
</evidence>
<sequence length="55" mass="5911">MFVALLLFQRYHELAYSQGGAKFPTGGKSADAESPRALQIHSEGQQIRCNSGADG</sequence>
<dbReference type="STRING" id="1161919.EPIR_0448"/>
<dbReference type="EMBL" id="CAHS01000006">
    <property type="protein sequence ID" value="CCG85813.1"/>
    <property type="molecule type" value="Genomic_DNA"/>
</dbReference>
<name>V5Z4C3_9GAMM</name>
<evidence type="ECO:0000313" key="3">
    <source>
        <dbReference type="Proteomes" id="UP000018217"/>
    </source>
</evidence>
<gene>
    <name evidence="2" type="ORF">EPIR_0448</name>
</gene>
<organism evidence="2 3">
    <name type="scientific">Erwinia piriflorinigrans CFBP 5888</name>
    <dbReference type="NCBI Taxonomy" id="1161919"/>
    <lineage>
        <taxon>Bacteria</taxon>
        <taxon>Pseudomonadati</taxon>
        <taxon>Pseudomonadota</taxon>
        <taxon>Gammaproteobacteria</taxon>
        <taxon>Enterobacterales</taxon>
        <taxon>Erwiniaceae</taxon>
        <taxon>Erwinia</taxon>
    </lineage>
</organism>